<dbReference type="Proteomes" id="UP000051952">
    <property type="component" value="Unassembled WGS sequence"/>
</dbReference>
<name>A0A0S4IPF9_BODSA</name>
<reference evidence="2" key="1">
    <citation type="submission" date="2015-09" db="EMBL/GenBank/DDBJ databases">
        <authorList>
            <consortium name="Pathogen Informatics"/>
        </authorList>
    </citation>
    <scope>NUCLEOTIDE SEQUENCE [LARGE SCALE GENOMIC DNA]</scope>
    <source>
        <strain evidence="2">Lake Konstanz</strain>
    </source>
</reference>
<protein>
    <submittedName>
        <fullName evidence="1">Uncharacterized protein</fullName>
    </submittedName>
</protein>
<accession>A0A0S4IPF9</accession>
<dbReference type="AlphaFoldDB" id="A0A0S4IPF9"/>
<proteinExistence type="predicted"/>
<organism evidence="1 2">
    <name type="scientific">Bodo saltans</name>
    <name type="common">Flagellated protozoan</name>
    <dbReference type="NCBI Taxonomy" id="75058"/>
    <lineage>
        <taxon>Eukaryota</taxon>
        <taxon>Discoba</taxon>
        <taxon>Euglenozoa</taxon>
        <taxon>Kinetoplastea</taxon>
        <taxon>Metakinetoplastina</taxon>
        <taxon>Eubodonida</taxon>
        <taxon>Bodonidae</taxon>
        <taxon>Bodo</taxon>
    </lineage>
</organism>
<evidence type="ECO:0000313" key="1">
    <source>
        <dbReference type="EMBL" id="CUF07524.1"/>
    </source>
</evidence>
<dbReference type="VEuPathDB" id="TriTrypDB:BSAL_58920"/>
<gene>
    <name evidence="1" type="ORF">BSAL_58920</name>
</gene>
<keyword evidence="2" id="KW-1185">Reference proteome</keyword>
<sequence length="257" mass="28375">MWREFDLDSEFVRQAQVVPQPDNTRVTQERISKQPIQTPLPEPARVFGSWVEAPTILTRYEGQREQYAPSRSNLVAQIRRDLSADAPYLSITQCIDLTTELASTLLPTASQTEIRMATRRLLLARHLLYPSVRDFSQSDTVDRSRPTTTGHLEVVVAMPLHQSDGTISVFGTVSAHLDAISEWTLAKGNVLANAPVSLGAMYALGGAESRVIDSRSGVSTVQLEIHRGALLPITQYTAFLSCRTENMSAVDSVTFCT</sequence>
<dbReference type="EMBL" id="CYKH01000238">
    <property type="protein sequence ID" value="CUF07524.1"/>
    <property type="molecule type" value="Genomic_DNA"/>
</dbReference>
<evidence type="ECO:0000313" key="2">
    <source>
        <dbReference type="Proteomes" id="UP000051952"/>
    </source>
</evidence>